<feature type="region of interest" description="Disordered" evidence="1">
    <location>
        <begin position="169"/>
        <end position="222"/>
    </location>
</feature>
<dbReference type="EMBL" id="CDMY01000948">
    <property type="protein sequence ID" value="CEM37685.1"/>
    <property type="molecule type" value="Genomic_DNA"/>
</dbReference>
<evidence type="ECO:0000313" key="2">
    <source>
        <dbReference type="EMBL" id="CEM37685.1"/>
    </source>
</evidence>
<keyword evidence="3" id="KW-1185">Reference proteome</keyword>
<dbReference type="Gene3D" id="3.10.450.50">
    <property type="match status" value="1"/>
</dbReference>
<gene>
    <name evidence="2" type="ORF">Vbra_4643</name>
</gene>
<accession>A0A0G4H220</accession>
<organism evidence="2 3">
    <name type="scientific">Vitrella brassicaformis (strain CCMP3155)</name>
    <dbReference type="NCBI Taxonomy" id="1169540"/>
    <lineage>
        <taxon>Eukaryota</taxon>
        <taxon>Sar</taxon>
        <taxon>Alveolata</taxon>
        <taxon>Colpodellida</taxon>
        <taxon>Vitrellaceae</taxon>
        <taxon>Vitrella</taxon>
    </lineage>
</organism>
<dbReference type="Proteomes" id="UP000041254">
    <property type="component" value="Unassembled WGS sequence"/>
</dbReference>
<feature type="compositionally biased region" description="Basic and acidic residues" evidence="1">
    <location>
        <begin position="187"/>
        <end position="222"/>
    </location>
</feature>
<proteinExistence type="predicted"/>
<sequence length="222" mass="24090">MFNFITDAVFGPANVTPEQVKVARTKWTKAMESLKPEEVVKLYAPQALLLGLEQEAETERCVGRQDPGVLQCICQGQGAVCAVCAWKRVKVEWAADVTAEDVIHLETTSAVYSSYFTLYTDKGETGGLLGGGGFTKTHAKVSFTYKKNANSGDLDILVHVAGLTPQGVERYSGEWPADDPDEVAEPEPTKEEGEGEGDKKEDDKAEEDKAGEGEEKKAEGQE</sequence>
<evidence type="ECO:0000313" key="3">
    <source>
        <dbReference type="Proteomes" id="UP000041254"/>
    </source>
</evidence>
<feature type="compositionally biased region" description="Acidic residues" evidence="1">
    <location>
        <begin position="176"/>
        <end position="185"/>
    </location>
</feature>
<reference evidence="2 3" key="1">
    <citation type="submission" date="2014-11" db="EMBL/GenBank/DDBJ databases">
        <authorList>
            <person name="Zhu J."/>
            <person name="Qi W."/>
            <person name="Song R."/>
        </authorList>
    </citation>
    <scope>NUCLEOTIDE SEQUENCE [LARGE SCALE GENOMIC DNA]</scope>
</reference>
<protein>
    <submittedName>
        <fullName evidence="2">Uncharacterized protein</fullName>
    </submittedName>
</protein>
<dbReference type="AlphaFoldDB" id="A0A0G4H220"/>
<dbReference type="VEuPathDB" id="CryptoDB:Vbra_4643"/>
<dbReference type="PhylomeDB" id="A0A0G4H220"/>
<name>A0A0G4H220_VITBC</name>
<evidence type="ECO:0000256" key="1">
    <source>
        <dbReference type="SAM" id="MobiDB-lite"/>
    </source>
</evidence>
<dbReference type="InParanoid" id="A0A0G4H220"/>